<accession>A0A0S2DN52</accession>
<dbReference type="EMBL" id="CP013140">
    <property type="protein sequence ID" value="ALN59921.1"/>
    <property type="molecule type" value="Genomic_DNA"/>
</dbReference>
<dbReference type="AlphaFoldDB" id="A0A0S2DN52"/>
<reference evidence="1 2" key="1">
    <citation type="submission" date="2015-11" db="EMBL/GenBank/DDBJ databases">
        <title>Genome sequences of Lysobacter enzymogenes strain C3 and Lysobacter antibioticus ATCC 29479.</title>
        <authorList>
            <person name="Kobayashi D.Y."/>
        </authorList>
    </citation>
    <scope>NUCLEOTIDE SEQUENCE [LARGE SCALE GENOMIC DNA]</scope>
    <source>
        <strain evidence="1 2">C3</strain>
    </source>
</reference>
<evidence type="ECO:0000313" key="2">
    <source>
        <dbReference type="Proteomes" id="UP000061569"/>
    </source>
</evidence>
<proteinExistence type="predicted"/>
<sequence>MLARHCAIGALHLLDEPLSCRRRPCGRHWSMADALMASQTRTGR</sequence>
<organism evidence="1 2">
    <name type="scientific">Lysobacter enzymogenes</name>
    <dbReference type="NCBI Taxonomy" id="69"/>
    <lineage>
        <taxon>Bacteria</taxon>
        <taxon>Pseudomonadati</taxon>
        <taxon>Pseudomonadota</taxon>
        <taxon>Gammaproteobacteria</taxon>
        <taxon>Lysobacterales</taxon>
        <taxon>Lysobacteraceae</taxon>
        <taxon>Lysobacter</taxon>
    </lineage>
</organism>
<name>A0A0S2DN52_LYSEN</name>
<evidence type="ECO:0000313" key="1">
    <source>
        <dbReference type="EMBL" id="ALN59921.1"/>
    </source>
</evidence>
<gene>
    <name evidence="1" type="ORF">GLE_4580</name>
</gene>
<dbReference type="KEGG" id="lez:GLE_4580"/>
<dbReference type="Proteomes" id="UP000061569">
    <property type="component" value="Chromosome"/>
</dbReference>
<protein>
    <submittedName>
        <fullName evidence="1">Uncharacterized protein</fullName>
    </submittedName>
</protein>